<evidence type="ECO:0000313" key="2">
    <source>
        <dbReference type="Proteomes" id="UP000631114"/>
    </source>
</evidence>
<comment type="caution">
    <text evidence="1">The sequence shown here is derived from an EMBL/GenBank/DDBJ whole genome shotgun (WGS) entry which is preliminary data.</text>
</comment>
<keyword evidence="2" id="KW-1185">Reference proteome</keyword>
<name>A0A835M8M2_9MAGN</name>
<accession>A0A835M8M2</accession>
<organism evidence="1 2">
    <name type="scientific">Coptis chinensis</name>
    <dbReference type="NCBI Taxonomy" id="261450"/>
    <lineage>
        <taxon>Eukaryota</taxon>
        <taxon>Viridiplantae</taxon>
        <taxon>Streptophyta</taxon>
        <taxon>Embryophyta</taxon>
        <taxon>Tracheophyta</taxon>
        <taxon>Spermatophyta</taxon>
        <taxon>Magnoliopsida</taxon>
        <taxon>Ranunculales</taxon>
        <taxon>Ranunculaceae</taxon>
        <taxon>Coptidoideae</taxon>
        <taxon>Coptis</taxon>
    </lineage>
</organism>
<dbReference type="Proteomes" id="UP000631114">
    <property type="component" value="Unassembled WGS sequence"/>
</dbReference>
<sequence>MVKERIEERGRESLVHPDNSIAEPPNLVYVPPHRRNVVSPNLVYVPPNRRSTATPNILFVVPSNRRSNAALNRLSIVVPPNQRSNAAPNMLSVMPSNRKSPAALNRNYLPREVFLTIESGGIARTVMMSEVNCASIFHIDSTHDLGLVFHVNGFRPSASKFPRAEAFAAVARFHENKFSLSETLTFYFEICLGRIELGLYF</sequence>
<dbReference type="EMBL" id="JADFTS010000002">
    <property type="protein sequence ID" value="KAF9620452.1"/>
    <property type="molecule type" value="Genomic_DNA"/>
</dbReference>
<dbReference type="OrthoDB" id="1743363at2759"/>
<dbReference type="AlphaFoldDB" id="A0A835M8M2"/>
<reference evidence="1 2" key="1">
    <citation type="submission" date="2020-10" db="EMBL/GenBank/DDBJ databases">
        <title>The Coptis chinensis genome and diversification of protoberbering-type alkaloids.</title>
        <authorList>
            <person name="Wang B."/>
            <person name="Shu S."/>
            <person name="Song C."/>
            <person name="Liu Y."/>
        </authorList>
    </citation>
    <scope>NUCLEOTIDE SEQUENCE [LARGE SCALE GENOMIC DNA]</scope>
    <source>
        <strain evidence="1">HL-2020</strain>
        <tissue evidence="1">Leaf</tissue>
    </source>
</reference>
<protein>
    <submittedName>
        <fullName evidence="1">Uncharacterized protein</fullName>
    </submittedName>
</protein>
<evidence type="ECO:0000313" key="1">
    <source>
        <dbReference type="EMBL" id="KAF9620452.1"/>
    </source>
</evidence>
<proteinExistence type="predicted"/>
<gene>
    <name evidence="1" type="ORF">IFM89_012629</name>
</gene>